<sequence>MNSRKLRALSLSLRVRTISPVALSFSRQVTCLASPFICSWLPRQYASRIRPKRTDTDDTCISDLKQRLTLRPASSGLQNFGQIDPHKHSPKVPGLFPLEAWATSGVVLLPRRPELQNKYHNHWSEMGRDYGIVVPKHVSEN</sequence>
<name>A0A7R9PMT5_TIMGE</name>
<evidence type="ECO:0000313" key="1">
    <source>
        <dbReference type="EMBL" id="CAD7597624.1"/>
    </source>
</evidence>
<reference evidence="1" key="1">
    <citation type="submission" date="2020-11" db="EMBL/GenBank/DDBJ databases">
        <authorList>
            <person name="Tran Van P."/>
        </authorList>
    </citation>
    <scope>NUCLEOTIDE SEQUENCE</scope>
</reference>
<organism evidence="1">
    <name type="scientific">Timema genevievae</name>
    <name type="common">Walking stick</name>
    <dbReference type="NCBI Taxonomy" id="629358"/>
    <lineage>
        <taxon>Eukaryota</taxon>
        <taxon>Metazoa</taxon>
        <taxon>Ecdysozoa</taxon>
        <taxon>Arthropoda</taxon>
        <taxon>Hexapoda</taxon>
        <taxon>Insecta</taxon>
        <taxon>Pterygota</taxon>
        <taxon>Neoptera</taxon>
        <taxon>Polyneoptera</taxon>
        <taxon>Phasmatodea</taxon>
        <taxon>Timematodea</taxon>
        <taxon>Timematoidea</taxon>
        <taxon>Timematidae</taxon>
        <taxon>Timema</taxon>
    </lineage>
</organism>
<proteinExistence type="predicted"/>
<dbReference type="EMBL" id="OE841880">
    <property type="protein sequence ID" value="CAD7597624.1"/>
    <property type="molecule type" value="Genomic_DNA"/>
</dbReference>
<gene>
    <name evidence="1" type="ORF">TGEB3V08_LOCUS6828</name>
</gene>
<accession>A0A7R9PMT5</accession>
<dbReference type="AlphaFoldDB" id="A0A7R9PMT5"/>
<protein>
    <submittedName>
        <fullName evidence="1">Uncharacterized protein</fullName>
    </submittedName>
</protein>